<proteinExistence type="predicted"/>
<gene>
    <name evidence="1" type="ORF">SSEM1_gp06</name>
</gene>
<organism evidence="1 2">
    <name type="scientific">Pantoea phage vB_PagM_SSEM1</name>
    <dbReference type="NCBI Taxonomy" id="2721760"/>
    <lineage>
        <taxon>Viruses</taxon>
        <taxon>Duplodnaviria</taxon>
        <taxon>Heunggongvirae</taxon>
        <taxon>Uroviricota</taxon>
        <taxon>Caudoviricetes</taxon>
        <taxon>Chaseviridae</taxon>
        <taxon>Cleopatravirinae</taxon>
        <taxon>Loessnervirus</taxon>
        <taxon>Loessnervirus SSEM1</taxon>
    </lineage>
</organism>
<accession>A0A6H0DA36</accession>
<protein>
    <submittedName>
        <fullName evidence="1">Uncharacterized protein</fullName>
    </submittedName>
</protein>
<dbReference type="EMBL" id="MT230534">
    <property type="protein sequence ID" value="QIS79363.1"/>
    <property type="molecule type" value="Genomic_DNA"/>
</dbReference>
<reference evidence="1 2" key="1">
    <citation type="submission" date="2020-03" db="EMBL/GenBank/DDBJ databases">
        <title>Complete genome sequence of Pantoea agglomerans bacteriophage vB_PagM_SSEM1.</title>
        <authorList>
            <person name="Truncaite L."/>
            <person name="Alijosius L."/>
            <person name="Petrauskaite E."/>
            <person name="Simoliunas E."/>
        </authorList>
    </citation>
    <scope>NUCLEOTIDE SEQUENCE [LARGE SCALE GENOMIC DNA]</scope>
</reference>
<keyword evidence="2" id="KW-1185">Reference proteome</keyword>
<name>A0A6H0DA36_9CAUD</name>
<evidence type="ECO:0000313" key="1">
    <source>
        <dbReference type="EMBL" id="QIS79363.1"/>
    </source>
</evidence>
<evidence type="ECO:0000313" key="2">
    <source>
        <dbReference type="Proteomes" id="UP000502959"/>
    </source>
</evidence>
<sequence length="66" mass="7527">MAVFAAITYKGQNCSKDGMFDSCDDLIIHLWKEYSKISQVVLIDDGEDVVFNNVDSAVAYLELWYK</sequence>
<dbReference type="Proteomes" id="UP000502959">
    <property type="component" value="Segment"/>
</dbReference>